<gene>
    <name evidence="2" type="ORF">NEMVEDRAFT_v1g219952</name>
</gene>
<evidence type="ECO:0000313" key="3">
    <source>
        <dbReference type="Proteomes" id="UP000001593"/>
    </source>
</evidence>
<feature type="compositionally biased region" description="Polar residues" evidence="1">
    <location>
        <begin position="276"/>
        <end position="286"/>
    </location>
</feature>
<feature type="compositionally biased region" description="Basic and acidic residues" evidence="1">
    <location>
        <begin position="287"/>
        <end position="308"/>
    </location>
</feature>
<dbReference type="InParanoid" id="A7SZF6"/>
<dbReference type="PANTHER" id="PTHR12517:SF0">
    <property type="entry name" value="INTERMEMBRANE LIPID TRANSFER PROTEIN VPS13B"/>
    <property type="match status" value="1"/>
</dbReference>
<feature type="compositionally biased region" description="Basic and acidic residues" evidence="1">
    <location>
        <begin position="236"/>
        <end position="259"/>
    </location>
</feature>
<dbReference type="PhylomeDB" id="A7SZF6"/>
<proteinExistence type="predicted"/>
<feature type="region of interest" description="Disordered" evidence="1">
    <location>
        <begin position="357"/>
        <end position="376"/>
    </location>
</feature>
<dbReference type="InterPro" id="IPR039782">
    <property type="entry name" value="VPS13B"/>
</dbReference>
<dbReference type="PANTHER" id="PTHR12517">
    <property type="entry name" value="VACUOLAR PROTEIN SORTING-ASSOCIATED PROTEIN 13B"/>
    <property type="match status" value="1"/>
</dbReference>
<protein>
    <submittedName>
        <fullName evidence="2">Uncharacterized protein</fullName>
    </submittedName>
</protein>
<feature type="region of interest" description="Disordered" evidence="1">
    <location>
        <begin position="210"/>
        <end position="308"/>
    </location>
</feature>
<dbReference type="Proteomes" id="UP000001593">
    <property type="component" value="Unassembled WGS sequence"/>
</dbReference>
<dbReference type="HOGENOM" id="CLU_434342_0_0_1"/>
<evidence type="ECO:0000313" key="2">
    <source>
        <dbReference type="EMBL" id="EDO30906.1"/>
    </source>
</evidence>
<accession>A7SZF6</accession>
<dbReference type="eggNOG" id="KOG1809">
    <property type="taxonomic scope" value="Eukaryota"/>
</dbReference>
<dbReference type="AlphaFoldDB" id="A7SZF6"/>
<keyword evidence="3" id="KW-1185">Reference proteome</keyword>
<organism evidence="2 3">
    <name type="scientific">Nematostella vectensis</name>
    <name type="common">Starlet sea anemone</name>
    <dbReference type="NCBI Taxonomy" id="45351"/>
    <lineage>
        <taxon>Eukaryota</taxon>
        <taxon>Metazoa</taxon>
        <taxon>Cnidaria</taxon>
        <taxon>Anthozoa</taxon>
        <taxon>Hexacorallia</taxon>
        <taxon>Actiniaria</taxon>
        <taxon>Edwardsiidae</taxon>
        <taxon>Nematostella</taxon>
    </lineage>
</organism>
<name>A7SZF6_NEMVE</name>
<sequence length="630" mass="68423">MDGGGGGGVALVLTIDIKRISTGTADICVDLGRPAIVSINLGIIDALSQFMSGLIIPSSHQPSPSPPRPGTANPVSRLASMSNISLTTREVTLEVSAVSHPDEPSITVSAASARIGTQFRDSLRKVDANVTVEGLLMSCMLQQKCFYLIKPFAFDGDLEMTFSPHSLSDAFPSLPQVCTRLNIALVQVDIGQEHVRCLSLLSDLIQQHVNDDPSSMEGKTDISESKTYTMEDEFESKEGNTDIKERSTAAKEKGTETKGSEAVSMVSDPDYKRNDTFTLGSVSKNNESQRDTKGKESDTKGNKTGAKGREAVIKNRDTYINGTETDTKENEWRTLPGMDANDIGTYVGYCPNGRKIGGSEDRVRRQQRAGDSARRSFDDLRTGPFTYLSEQGYQTNKVRCVGAETGSAYSSPYRGLISPTSLAASAKVNSVFTSALIPAVSAQISIGVLELKLVNHTNTEKQDLPSYLDDYKLYPSLPPEQEFLLLTVEGLSGVSKHLGGVGAVTLAQFEWNCHCDLIDFGDLTYRRFLSPCDVRSTSALYHGNLKCPSFCADVQSERRSLWLESGVEISSALVHVSQSTVHTAALAAEAWGQEKEVSLFSHYVICNETQQALRLGQGFFHILAHKALTD</sequence>
<dbReference type="EMBL" id="DS469965">
    <property type="protein sequence ID" value="EDO30906.1"/>
    <property type="molecule type" value="Genomic_DNA"/>
</dbReference>
<reference evidence="2 3" key="1">
    <citation type="journal article" date="2007" name="Science">
        <title>Sea anemone genome reveals ancestral eumetazoan gene repertoire and genomic organization.</title>
        <authorList>
            <person name="Putnam N.H."/>
            <person name="Srivastava M."/>
            <person name="Hellsten U."/>
            <person name="Dirks B."/>
            <person name="Chapman J."/>
            <person name="Salamov A."/>
            <person name="Terry A."/>
            <person name="Shapiro H."/>
            <person name="Lindquist E."/>
            <person name="Kapitonov V.V."/>
            <person name="Jurka J."/>
            <person name="Genikhovich G."/>
            <person name="Grigoriev I.V."/>
            <person name="Lucas S.M."/>
            <person name="Steele R.E."/>
            <person name="Finnerty J.R."/>
            <person name="Technau U."/>
            <person name="Martindale M.Q."/>
            <person name="Rokhsar D.S."/>
        </authorList>
    </citation>
    <scope>NUCLEOTIDE SEQUENCE [LARGE SCALE GENOMIC DNA]</scope>
    <source>
        <strain evidence="3">CH2 X CH6</strain>
    </source>
</reference>
<evidence type="ECO:0000256" key="1">
    <source>
        <dbReference type="SAM" id="MobiDB-lite"/>
    </source>
</evidence>